<dbReference type="OrthoDB" id="10264738at2759"/>
<dbReference type="SMART" id="SM00332">
    <property type="entry name" value="PP2Cc"/>
    <property type="match status" value="1"/>
</dbReference>
<organism evidence="8 9">
    <name type="scientific">Trypanosoma rangeli</name>
    <dbReference type="NCBI Taxonomy" id="5698"/>
    <lineage>
        <taxon>Eukaryota</taxon>
        <taxon>Discoba</taxon>
        <taxon>Euglenozoa</taxon>
        <taxon>Kinetoplastea</taxon>
        <taxon>Metakinetoplastina</taxon>
        <taxon>Trypanosomatida</taxon>
        <taxon>Trypanosomatidae</taxon>
        <taxon>Trypanosoma</taxon>
        <taxon>Herpetosoma</taxon>
    </lineage>
</organism>
<name>A0A422NS77_TRYRA</name>
<keyword evidence="8" id="KW-0378">Hydrolase</keyword>
<keyword evidence="9" id="KW-1185">Reference proteome</keyword>
<protein>
    <recommendedName>
        <fullName evidence="4">protein-serine/threonine phosphatase</fullName>
        <ecNumber evidence="4">3.1.3.16</ecNumber>
    </recommendedName>
</protein>
<dbReference type="VEuPathDB" id="TriTrypDB:TRSC58_01601"/>
<evidence type="ECO:0000259" key="7">
    <source>
        <dbReference type="PROSITE" id="PS51746"/>
    </source>
</evidence>
<dbReference type="AlphaFoldDB" id="A0A422NS77"/>
<dbReference type="CDD" id="cd00143">
    <property type="entry name" value="PP2Cc"/>
    <property type="match status" value="1"/>
</dbReference>
<dbReference type="EMBL" id="MKGL01000068">
    <property type="protein sequence ID" value="RNF08342.1"/>
    <property type="molecule type" value="Genomic_DNA"/>
</dbReference>
<dbReference type="Pfam" id="PF00481">
    <property type="entry name" value="PP2C"/>
    <property type="match status" value="1"/>
</dbReference>
<feature type="region of interest" description="Disordered" evidence="6">
    <location>
        <begin position="1"/>
        <end position="22"/>
    </location>
</feature>
<gene>
    <name evidence="8" type="ORF">TraAM80_02933</name>
</gene>
<comment type="cofactor">
    <cofactor evidence="1">
        <name>Mn(2+)</name>
        <dbReference type="ChEBI" id="CHEBI:29035"/>
    </cofactor>
</comment>
<evidence type="ECO:0000256" key="5">
    <source>
        <dbReference type="ARBA" id="ARBA00023211"/>
    </source>
</evidence>
<evidence type="ECO:0000256" key="6">
    <source>
        <dbReference type="SAM" id="MobiDB-lite"/>
    </source>
</evidence>
<comment type="similarity">
    <text evidence="3">Belongs to the PP2C family.</text>
</comment>
<evidence type="ECO:0000313" key="8">
    <source>
        <dbReference type="EMBL" id="RNF08342.1"/>
    </source>
</evidence>
<dbReference type="GO" id="GO:0004722">
    <property type="term" value="F:protein serine/threonine phosphatase activity"/>
    <property type="evidence" value="ECO:0007669"/>
    <property type="project" value="UniProtKB-EC"/>
</dbReference>
<comment type="cofactor">
    <cofactor evidence="2">
        <name>Mg(2+)</name>
        <dbReference type="ChEBI" id="CHEBI:18420"/>
    </cofactor>
</comment>
<dbReference type="GeneID" id="40326866"/>
<dbReference type="PROSITE" id="PS51746">
    <property type="entry name" value="PPM_2"/>
    <property type="match status" value="1"/>
</dbReference>
<evidence type="ECO:0000313" key="9">
    <source>
        <dbReference type="Proteomes" id="UP000283634"/>
    </source>
</evidence>
<dbReference type="FunFam" id="3.60.40.10:FF:000075">
    <property type="entry name" value="Protein phosphatase 2C, putative"/>
    <property type="match status" value="1"/>
</dbReference>
<accession>A0A422NS77</accession>
<feature type="domain" description="PPM-type phosphatase" evidence="7">
    <location>
        <begin position="141"/>
        <end position="412"/>
    </location>
</feature>
<dbReference type="Proteomes" id="UP000283634">
    <property type="component" value="Unassembled WGS sequence"/>
</dbReference>
<dbReference type="OMA" id="QDNRVNG"/>
<keyword evidence="5" id="KW-0464">Manganese</keyword>
<evidence type="ECO:0000256" key="4">
    <source>
        <dbReference type="ARBA" id="ARBA00013081"/>
    </source>
</evidence>
<comment type="caution">
    <text evidence="8">The sequence shown here is derived from an EMBL/GenBank/DDBJ whole genome shotgun (WGS) entry which is preliminary data.</text>
</comment>
<evidence type="ECO:0000256" key="2">
    <source>
        <dbReference type="ARBA" id="ARBA00001946"/>
    </source>
</evidence>
<proteinExistence type="inferred from homology"/>
<dbReference type="InterPro" id="IPR015655">
    <property type="entry name" value="PP2C"/>
</dbReference>
<dbReference type="PANTHER" id="PTHR13832">
    <property type="entry name" value="PROTEIN PHOSPHATASE 2C"/>
    <property type="match status" value="1"/>
</dbReference>
<sequence length="413" mass="45999">MPANNRKNKGKDVVHSNNNNSINKTLKYKEGAVKSKIQAESDEFEKVLADLSKATEAAGRKRAKMVERDERLRKEREERHKNIAAKKTDMEMEFDMMLRRQQQKQQFQDLLQQLLATQRMLLDAPNTDFHGETVTENPHFDVAVGEMQGWRVHMEDEHLVDVAFPTGSSNSKEGLFCVFDGHSGKECAQKCRELIPKVAMKYVTPATGENASHTVDFEKVYMEVDSILEEELKDGSGCTAVTVHVTADTITCASVGDSRAVLCRNGATFDLSHDHKPDNALERERIEAAGGSVSENRVNGQLAMSRAMGDFTYKSQKDRDPKEQQVIAVPDVVSTPREPGDAWVVLACDGIFDVLNNDMLLECVLVKKHQGKSNVEICEDICRECLAPPVEGGGRSARAEGTDNMTIMIVDLK</sequence>
<dbReference type="SUPFAM" id="SSF81606">
    <property type="entry name" value="PP2C-like"/>
    <property type="match status" value="1"/>
</dbReference>
<reference evidence="8 9" key="1">
    <citation type="journal article" date="2018" name="BMC Genomics">
        <title>Genomic comparison of Trypanosoma conorhini and Trypanosoma rangeli to Trypanosoma cruzi strains of high and low virulence.</title>
        <authorList>
            <person name="Bradwell K.R."/>
            <person name="Koparde V.N."/>
            <person name="Matveyev A.V."/>
            <person name="Serrano M.G."/>
            <person name="Alves J.M."/>
            <person name="Parikh H."/>
            <person name="Huang B."/>
            <person name="Lee V."/>
            <person name="Espinosa-Alvarez O."/>
            <person name="Ortiz P.A."/>
            <person name="Costa-Martins A.G."/>
            <person name="Teixeira M.M."/>
            <person name="Buck G.A."/>
        </authorList>
    </citation>
    <scope>NUCLEOTIDE SEQUENCE [LARGE SCALE GENOMIC DNA]</scope>
    <source>
        <strain evidence="8 9">AM80</strain>
    </source>
</reference>
<evidence type="ECO:0000256" key="3">
    <source>
        <dbReference type="ARBA" id="ARBA00006702"/>
    </source>
</evidence>
<dbReference type="PANTHER" id="PTHR13832:SF565">
    <property type="entry name" value="AT28366P-RELATED"/>
    <property type="match status" value="1"/>
</dbReference>
<dbReference type="InterPro" id="IPR036457">
    <property type="entry name" value="PPM-type-like_dom_sf"/>
</dbReference>
<dbReference type="Gene3D" id="3.60.40.10">
    <property type="entry name" value="PPM-type phosphatase domain"/>
    <property type="match status" value="1"/>
</dbReference>
<dbReference type="RefSeq" id="XP_029240343.1">
    <property type="nucleotide sequence ID" value="XM_029379920.1"/>
</dbReference>
<evidence type="ECO:0000256" key="1">
    <source>
        <dbReference type="ARBA" id="ARBA00001936"/>
    </source>
</evidence>
<dbReference type="InterPro" id="IPR001932">
    <property type="entry name" value="PPM-type_phosphatase-like_dom"/>
</dbReference>
<dbReference type="EC" id="3.1.3.16" evidence="4"/>